<feature type="transmembrane region" description="Helical" evidence="6">
    <location>
        <begin position="355"/>
        <end position="374"/>
    </location>
</feature>
<dbReference type="RefSeq" id="WP_012277508.1">
    <property type="nucleotide sequence ID" value="NC_010334.1"/>
</dbReference>
<dbReference type="CDD" id="cd17324">
    <property type="entry name" value="MFS_NepI_like"/>
    <property type="match status" value="1"/>
</dbReference>
<keyword evidence="4 6" id="KW-1133">Transmembrane helix</keyword>
<feature type="transmembrane region" description="Helical" evidence="6">
    <location>
        <begin position="39"/>
        <end position="61"/>
    </location>
</feature>
<evidence type="ECO:0000313" key="8">
    <source>
        <dbReference type="EMBL" id="ABZ76980.1"/>
    </source>
</evidence>
<feature type="transmembrane region" description="Helical" evidence="6">
    <location>
        <begin position="266"/>
        <end position="286"/>
    </location>
</feature>
<feature type="transmembrane region" description="Helical" evidence="6">
    <location>
        <begin position="202"/>
        <end position="227"/>
    </location>
</feature>
<accession>B0TJI4</accession>
<feature type="transmembrane region" description="Helical" evidence="6">
    <location>
        <begin position="68"/>
        <end position="87"/>
    </location>
</feature>
<gene>
    <name evidence="8" type="ordered locus">Shal_2422</name>
</gene>
<dbReference type="KEGG" id="shl:Shal_2422"/>
<feature type="transmembrane region" description="Helical" evidence="6">
    <location>
        <begin position="93"/>
        <end position="116"/>
    </location>
</feature>
<evidence type="ECO:0000256" key="4">
    <source>
        <dbReference type="ARBA" id="ARBA00022989"/>
    </source>
</evidence>
<feature type="transmembrane region" description="Helical" evidence="6">
    <location>
        <begin position="239"/>
        <end position="259"/>
    </location>
</feature>
<reference evidence="8" key="1">
    <citation type="submission" date="2008-01" db="EMBL/GenBank/DDBJ databases">
        <title>Complete sequence of Shewanella halifaxensis HAW-EB4.</title>
        <authorList>
            <consortium name="US DOE Joint Genome Institute"/>
            <person name="Copeland A."/>
            <person name="Lucas S."/>
            <person name="Lapidus A."/>
            <person name="Glavina del Rio T."/>
            <person name="Dalin E."/>
            <person name="Tice H."/>
            <person name="Bruce D."/>
            <person name="Goodwin L."/>
            <person name="Pitluck S."/>
            <person name="Sims D."/>
            <person name="Brettin T."/>
            <person name="Detter J.C."/>
            <person name="Han C."/>
            <person name="Kuske C.R."/>
            <person name="Schmutz J."/>
            <person name="Larimer F."/>
            <person name="Land M."/>
            <person name="Hauser L."/>
            <person name="Kyrpides N."/>
            <person name="Kim E."/>
            <person name="Zhao J.-S."/>
            <person name="Richardson P."/>
        </authorList>
    </citation>
    <scope>NUCLEOTIDE SEQUENCE [LARGE SCALE GENOMIC DNA]</scope>
    <source>
        <strain evidence="8">HAW-EB4</strain>
    </source>
</reference>
<dbReference type="PROSITE" id="PS50850">
    <property type="entry name" value="MFS"/>
    <property type="match status" value="1"/>
</dbReference>
<keyword evidence="2" id="KW-1003">Cell membrane</keyword>
<evidence type="ECO:0000256" key="5">
    <source>
        <dbReference type="ARBA" id="ARBA00023136"/>
    </source>
</evidence>
<sequence>MNPKVYLLALITFATGMDENIAGGIVPFIAEDLGVSISAAGQLTTVFSLTFALAAPVLLFATAKFNRLRLLQVALFTFCLGNLFSALSPSYAFLFGMRIISAASCALIVVLVTTIATEMVEAEFKGRAIGIIFMGISGSLVLGVPVGLLFCNWLGWRAPFAFIALMALLLCIIVPLMLPNVSSNGQRIPLSKYAEHLKNPKLLTAQLVSILMIGGHFVLFAYLAPYLQATIGASKSELTFYYFLFGAAAITGGYMGGWLSDKLGHITAIILIPSIFILFLGAIPFTLNSLVLFIPCMMLWGGLSWTISPIVQNYLIQSDHANAGVSIAVNNTSMHLGVALGSLLGGVVIKYSSVNWTPAIGVFVVVLSLLCALYSTRCQEITREECKEKLIQP</sequence>
<keyword evidence="5 6" id="KW-0472">Membrane</keyword>
<dbReference type="InterPro" id="IPR011701">
    <property type="entry name" value="MFS"/>
</dbReference>
<feature type="domain" description="Major facilitator superfamily (MFS) profile" evidence="7">
    <location>
        <begin position="4"/>
        <end position="383"/>
    </location>
</feature>
<dbReference type="Proteomes" id="UP000001317">
    <property type="component" value="Chromosome"/>
</dbReference>
<keyword evidence="3 6" id="KW-0812">Transmembrane</keyword>
<evidence type="ECO:0000256" key="1">
    <source>
        <dbReference type="ARBA" id="ARBA00004651"/>
    </source>
</evidence>
<dbReference type="GO" id="GO:0005886">
    <property type="term" value="C:plasma membrane"/>
    <property type="evidence" value="ECO:0007669"/>
    <property type="project" value="UniProtKB-SubCell"/>
</dbReference>
<protein>
    <submittedName>
        <fullName evidence="8">Major facilitator superfamily MFS_1</fullName>
    </submittedName>
</protein>
<evidence type="ECO:0000259" key="7">
    <source>
        <dbReference type="PROSITE" id="PS50850"/>
    </source>
</evidence>
<keyword evidence="9" id="KW-1185">Reference proteome</keyword>
<evidence type="ECO:0000256" key="3">
    <source>
        <dbReference type="ARBA" id="ARBA00022692"/>
    </source>
</evidence>
<dbReference type="InterPro" id="IPR036259">
    <property type="entry name" value="MFS_trans_sf"/>
</dbReference>
<feature type="transmembrane region" description="Helical" evidence="6">
    <location>
        <begin position="128"/>
        <end position="155"/>
    </location>
</feature>
<dbReference type="OrthoDB" id="9788453at2"/>
<dbReference type="AlphaFoldDB" id="B0TJI4"/>
<evidence type="ECO:0000256" key="6">
    <source>
        <dbReference type="SAM" id="Phobius"/>
    </source>
</evidence>
<evidence type="ECO:0000313" key="9">
    <source>
        <dbReference type="Proteomes" id="UP000001317"/>
    </source>
</evidence>
<evidence type="ECO:0000256" key="2">
    <source>
        <dbReference type="ARBA" id="ARBA00022475"/>
    </source>
</evidence>
<dbReference type="PANTHER" id="PTHR43124:SF10">
    <property type="entry name" value="PURINE EFFLUX PUMP PBUE"/>
    <property type="match status" value="1"/>
</dbReference>
<feature type="transmembrane region" description="Helical" evidence="6">
    <location>
        <begin position="292"/>
        <end position="316"/>
    </location>
</feature>
<name>B0TJI4_SHEHH</name>
<dbReference type="Pfam" id="PF07690">
    <property type="entry name" value="MFS_1"/>
    <property type="match status" value="1"/>
</dbReference>
<comment type="subcellular location">
    <subcellularLocation>
        <location evidence="1">Cell membrane</location>
        <topology evidence="1">Multi-pass membrane protein</topology>
    </subcellularLocation>
</comment>
<dbReference type="HOGENOM" id="CLU_001265_61_5_6"/>
<proteinExistence type="predicted"/>
<dbReference type="STRING" id="458817.Shal_2422"/>
<dbReference type="InterPro" id="IPR050189">
    <property type="entry name" value="MFS_Efflux_Transporters"/>
</dbReference>
<dbReference type="Gene3D" id="1.20.1250.20">
    <property type="entry name" value="MFS general substrate transporter like domains"/>
    <property type="match status" value="1"/>
</dbReference>
<organism evidence="8 9">
    <name type="scientific">Shewanella halifaxensis (strain HAW-EB4)</name>
    <dbReference type="NCBI Taxonomy" id="458817"/>
    <lineage>
        <taxon>Bacteria</taxon>
        <taxon>Pseudomonadati</taxon>
        <taxon>Pseudomonadota</taxon>
        <taxon>Gammaproteobacteria</taxon>
        <taxon>Alteromonadales</taxon>
        <taxon>Shewanellaceae</taxon>
        <taxon>Shewanella</taxon>
    </lineage>
</organism>
<dbReference type="InterPro" id="IPR020846">
    <property type="entry name" value="MFS_dom"/>
</dbReference>
<feature type="transmembrane region" description="Helical" evidence="6">
    <location>
        <begin position="328"/>
        <end position="349"/>
    </location>
</feature>
<dbReference type="SUPFAM" id="SSF103473">
    <property type="entry name" value="MFS general substrate transporter"/>
    <property type="match status" value="1"/>
</dbReference>
<dbReference type="GO" id="GO:0022857">
    <property type="term" value="F:transmembrane transporter activity"/>
    <property type="evidence" value="ECO:0007669"/>
    <property type="project" value="InterPro"/>
</dbReference>
<feature type="transmembrane region" description="Helical" evidence="6">
    <location>
        <begin position="161"/>
        <end position="181"/>
    </location>
</feature>
<dbReference type="eggNOG" id="COG2814">
    <property type="taxonomic scope" value="Bacteria"/>
</dbReference>
<dbReference type="EMBL" id="CP000931">
    <property type="protein sequence ID" value="ABZ76980.1"/>
    <property type="molecule type" value="Genomic_DNA"/>
</dbReference>
<dbReference type="PANTHER" id="PTHR43124">
    <property type="entry name" value="PURINE EFFLUX PUMP PBUE"/>
    <property type="match status" value="1"/>
</dbReference>